<keyword evidence="1" id="KW-0175">Coiled coil</keyword>
<comment type="caution">
    <text evidence="3">The sequence shown here is derived from an EMBL/GenBank/DDBJ whole genome shotgun (WGS) entry which is preliminary data.</text>
</comment>
<evidence type="ECO:0000313" key="4">
    <source>
        <dbReference type="Proteomes" id="UP000266861"/>
    </source>
</evidence>
<dbReference type="Proteomes" id="UP000266861">
    <property type="component" value="Unassembled WGS sequence"/>
</dbReference>
<organism evidence="3 4">
    <name type="scientific">Diversispora epigaea</name>
    <dbReference type="NCBI Taxonomy" id="1348612"/>
    <lineage>
        <taxon>Eukaryota</taxon>
        <taxon>Fungi</taxon>
        <taxon>Fungi incertae sedis</taxon>
        <taxon>Mucoromycota</taxon>
        <taxon>Glomeromycotina</taxon>
        <taxon>Glomeromycetes</taxon>
        <taxon>Diversisporales</taxon>
        <taxon>Diversisporaceae</taxon>
        <taxon>Diversispora</taxon>
    </lineage>
</organism>
<feature type="region of interest" description="Disordered" evidence="2">
    <location>
        <begin position="84"/>
        <end position="106"/>
    </location>
</feature>
<reference evidence="3 4" key="1">
    <citation type="submission" date="2018-08" db="EMBL/GenBank/DDBJ databases">
        <title>Genome and evolution of the arbuscular mycorrhizal fungus Diversispora epigaea (formerly Glomus versiforme) and its bacterial endosymbionts.</title>
        <authorList>
            <person name="Sun X."/>
            <person name="Fei Z."/>
            <person name="Harrison M."/>
        </authorList>
    </citation>
    <scope>NUCLEOTIDE SEQUENCE [LARGE SCALE GENOMIC DNA]</scope>
    <source>
        <strain evidence="3 4">IT104</strain>
    </source>
</reference>
<feature type="coiled-coil region" evidence="1">
    <location>
        <begin position="31"/>
        <end position="82"/>
    </location>
</feature>
<feature type="compositionally biased region" description="Basic and acidic residues" evidence="2">
    <location>
        <begin position="84"/>
        <end position="93"/>
    </location>
</feature>
<keyword evidence="4" id="KW-1185">Reference proteome</keyword>
<gene>
    <name evidence="3" type="ORF">Glove_166g151</name>
</gene>
<evidence type="ECO:0000256" key="1">
    <source>
        <dbReference type="SAM" id="Coils"/>
    </source>
</evidence>
<dbReference type="OrthoDB" id="2423892at2759"/>
<accession>A0A397IU15</accession>
<protein>
    <submittedName>
        <fullName evidence="3">Uncharacterized protein</fullName>
    </submittedName>
</protein>
<dbReference type="EMBL" id="PQFF01000156">
    <property type="protein sequence ID" value="RHZ78212.1"/>
    <property type="molecule type" value="Genomic_DNA"/>
</dbReference>
<name>A0A397IU15_9GLOM</name>
<evidence type="ECO:0000256" key="2">
    <source>
        <dbReference type="SAM" id="MobiDB-lite"/>
    </source>
</evidence>
<dbReference type="AlphaFoldDB" id="A0A397IU15"/>
<sequence length="106" mass="12460">MRFLLTIEQIYILYKTMANPQSENNSLRALNSKLVVEITELRKKYAKIEAKKGELEIKNAEISELRREKDLLMARIIELERSAKENAENEKQSRIKIPSLRVESRN</sequence>
<proteinExistence type="predicted"/>
<evidence type="ECO:0000313" key="3">
    <source>
        <dbReference type="EMBL" id="RHZ78212.1"/>
    </source>
</evidence>